<dbReference type="Pfam" id="PF00520">
    <property type="entry name" value="Ion_trans"/>
    <property type="match status" value="1"/>
</dbReference>
<evidence type="ECO:0000256" key="10">
    <source>
        <dbReference type="ARBA" id="ARBA00023136"/>
    </source>
</evidence>
<evidence type="ECO:0000256" key="13">
    <source>
        <dbReference type="SAM" id="Phobius"/>
    </source>
</evidence>
<dbReference type="Gene3D" id="1.20.120.350">
    <property type="entry name" value="Voltage-gated potassium channels. Chain C"/>
    <property type="match status" value="1"/>
</dbReference>
<feature type="domain" description="Ion transport" evidence="14">
    <location>
        <begin position="4"/>
        <end position="99"/>
    </location>
</feature>
<dbReference type="PANTHER" id="PTHR11537:SF105">
    <property type="entry name" value="POTASSIUM VOLTAGE-GATED CHANNEL PROTEIN SHAL"/>
    <property type="match status" value="1"/>
</dbReference>
<dbReference type="PRINTS" id="PR00169">
    <property type="entry name" value="KCHANNEL"/>
</dbReference>
<dbReference type="Proteomes" id="UP000242913">
    <property type="component" value="Unassembled WGS sequence"/>
</dbReference>
<dbReference type="GO" id="GO:0001508">
    <property type="term" value="P:action potential"/>
    <property type="evidence" value="ECO:0007669"/>
    <property type="project" value="TreeGrafter"/>
</dbReference>
<evidence type="ECO:0000256" key="11">
    <source>
        <dbReference type="ARBA" id="ARBA00023303"/>
    </source>
</evidence>
<evidence type="ECO:0000256" key="1">
    <source>
        <dbReference type="ARBA" id="ARBA00004141"/>
    </source>
</evidence>
<proteinExistence type="predicted"/>
<keyword evidence="7" id="KW-0630">Potassium</keyword>
<keyword evidence="9" id="KW-0406">Ion transport</keyword>
<feature type="region of interest" description="Disordered" evidence="12">
    <location>
        <begin position="242"/>
        <end position="300"/>
    </location>
</feature>
<evidence type="ECO:0000256" key="5">
    <source>
        <dbReference type="ARBA" id="ARBA00022826"/>
    </source>
</evidence>
<feature type="transmembrane region" description="Helical" evidence="13">
    <location>
        <begin position="82"/>
        <end position="100"/>
    </location>
</feature>
<sequence>MLLIKGLRILGYTLKSCASELGFLVFSLAMAIIIFATIMYYAEKKVNDTRFTSIPAAFWYTIVTQKMWEAFENPHTSTVALVFYYVTGFFIALSVLCNIIETVPCKYLVDDTTISCGELYERQKARLARIRIVKNASGKALSNKKKAHEARMQAFEQGLLSFDSLKDDDIFEIQHRHLLQCLEKATERELTERDNTVLNDSLRISPAISPSTSQGLLPPENNLYSRWIDCCNSCFSRETNSINRPLPKSSKEAPYQPSKIDYKWRSADGQQAQEQRHQMDQRRKSKISHEEDRLCSTSTF</sequence>
<comment type="subcellular location">
    <subcellularLocation>
        <location evidence="1">Membrane</location>
        <topology evidence="1">Multi-pass membrane protein</topology>
    </subcellularLocation>
</comment>
<keyword evidence="4 13" id="KW-0812">Transmembrane</keyword>
<keyword evidence="5" id="KW-0631">Potassium channel</keyword>
<evidence type="ECO:0000256" key="12">
    <source>
        <dbReference type="SAM" id="MobiDB-lite"/>
    </source>
</evidence>
<evidence type="ECO:0000256" key="4">
    <source>
        <dbReference type="ARBA" id="ARBA00022692"/>
    </source>
</evidence>
<reference evidence="16 17" key="1">
    <citation type="submission" date="2015-12" db="EMBL/GenBank/DDBJ databases">
        <title>Draft genome of the nematode, Onchocerca flexuosa.</title>
        <authorList>
            <person name="Mitreva M."/>
        </authorList>
    </citation>
    <scope>NUCLEOTIDE SEQUENCE [LARGE SCALE GENOMIC DNA]</scope>
    <source>
        <strain evidence="16">Red Deer</strain>
    </source>
</reference>
<evidence type="ECO:0000256" key="9">
    <source>
        <dbReference type="ARBA" id="ARBA00023065"/>
    </source>
</evidence>
<dbReference type="InterPro" id="IPR024587">
    <property type="entry name" value="K_chnl_volt-dep_Kv4_C"/>
</dbReference>
<evidence type="ECO:0000256" key="8">
    <source>
        <dbReference type="ARBA" id="ARBA00022989"/>
    </source>
</evidence>
<dbReference type="InterPro" id="IPR027359">
    <property type="entry name" value="Volt_channel_dom_sf"/>
</dbReference>
<keyword evidence="6" id="KW-0851">Voltage-gated channel</keyword>
<keyword evidence="11" id="KW-0407">Ion channel</keyword>
<dbReference type="Gene3D" id="1.10.287.70">
    <property type="match status" value="1"/>
</dbReference>
<keyword evidence="17" id="KW-1185">Reference proteome</keyword>
<dbReference type="InterPro" id="IPR028325">
    <property type="entry name" value="VG_K_chnl"/>
</dbReference>
<dbReference type="SUPFAM" id="SSF81324">
    <property type="entry name" value="Voltage-gated potassium channels"/>
    <property type="match status" value="1"/>
</dbReference>
<keyword evidence="10 13" id="KW-0472">Membrane</keyword>
<dbReference type="InterPro" id="IPR003975">
    <property type="entry name" value="K_chnl_volt-dep_Kv4"/>
</dbReference>
<keyword evidence="3" id="KW-0633">Potassium transport</keyword>
<organism evidence="16 17">
    <name type="scientific">Onchocerca flexuosa</name>
    <dbReference type="NCBI Taxonomy" id="387005"/>
    <lineage>
        <taxon>Eukaryota</taxon>
        <taxon>Metazoa</taxon>
        <taxon>Ecdysozoa</taxon>
        <taxon>Nematoda</taxon>
        <taxon>Chromadorea</taxon>
        <taxon>Rhabditida</taxon>
        <taxon>Spirurina</taxon>
        <taxon>Spiruromorpha</taxon>
        <taxon>Filarioidea</taxon>
        <taxon>Onchocercidae</taxon>
        <taxon>Onchocerca</taxon>
    </lineage>
</organism>
<feature type="transmembrane region" description="Helical" evidence="13">
    <location>
        <begin position="21"/>
        <end position="42"/>
    </location>
</feature>
<name>A0A238BMH1_9BILA</name>
<accession>A0A238BMH1</accession>
<protein>
    <submittedName>
        <fullName evidence="16">Potassium voltage-gated channel protein Shal domain protein</fullName>
    </submittedName>
</protein>
<evidence type="ECO:0000256" key="3">
    <source>
        <dbReference type="ARBA" id="ARBA00022538"/>
    </source>
</evidence>
<dbReference type="AlphaFoldDB" id="A0A238BMH1"/>
<dbReference type="PRINTS" id="PR01497">
    <property type="entry name" value="SHALCHANNEL"/>
</dbReference>
<dbReference type="GO" id="GO:0008076">
    <property type="term" value="C:voltage-gated potassium channel complex"/>
    <property type="evidence" value="ECO:0007669"/>
    <property type="project" value="InterPro"/>
</dbReference>
<keyword evidence="2" id="KW-0813">Transport</keyword>
<dbReference type="InterPro" id="IPR005821">
    <property type="entry name" value="Ion_trans_dom"/>
</dbReference>
<dbReference type="FunFam" id="1.10.287.70:FF:000073">
    <property type="entry name" value="Potassium voltage-gated channel subfamily D member 2"/>
    <property type="match status" value="1"/>
</dbReference>
<feature type="compositionally biased region" description="Basic and acidic residues" evidence="12">
    <location>
        <begin position="274"/>
        <end position="294"/>
    </location>
</feature>
<dbReference type="PANTHER" id="PTHR11537">
    <property type="entry name" value="VOLTAGE-GATED POTASSIUM CHANNEL"/>
    <property type="match status" value="1"/>
</dbReference>
<evidence type="ECO:0000256" key="6">
    <source>
        <dbReference type="ARBA" id="ARBA00022882"/>
    </source>
</evidence>
<dbReference type="OrthoDB" id="5869424at2759"/>
<keyword evidence="8 13" id="KW-1133">Transmembrane helix</keyword>
<dbReference type="GO" id="GO:0005250">
    <property type="term" value="F:A-type (transient outward) potassium channel activity"/>
    <property type="evidence" value="ECO:0007669"/>
    <property type="project" value="TreeGrafter"/>
</dbReference>
<dbReference type="Pfam" id="PF11879">
    <property type="entry name" value="DUF3399"/>
    <property type="match status" value="1"/>
</dbReference>
<evidence type="ECO:0000259" key="15">
    <source>
        <dbReference type="Pfam" id="PF11879"/>
    </source>
</evidence>
<evidence type="ECO:0000256" key="7">
    <source>
        <dbReference type="ARBA" id="ARBA00022958"/>
    </source>
</evidence>
<evidence type="ECO:0000256" key="2">
    <source>
        <dbReference type="ARBA" id="ARBA00022448"/>
    </source>
</evidence>
<feature type="domain" description="Potassium channel voltage dependent Kv4 C-terminal" evidence="15">
    <location>
        <begin position="169"/>
        <end position="242"/>
    </location>
</feature>
<dbReference type="EMBL" id="KZ270079">
    <property type="protein sequence ID" value="OZC06647.1"/>
    <property type="molecule type" value="Genomic_DNA"/>
</dbReference>
<evidence type="ECO:0000313" key="17">
    <source>
        <dbReference type="Proteomes" id="UP000242913"/>
    </source>
</evidence>
<evidence type="ECO:0000259" key="14">
    <source>
        <dbReference type="Pfam" id="PF00520"/>
    </source>
</evidence>
<evidence type="ECO:0000313" key="16">
    <source>
        <dbReference type="EMBL" id="OZC06647.1"/>
    </source>
</evidence>
<gene>
    <name evidence="16" type="ORF">X798_06370</name>
</gene>